<dbReference type="OrthoDB" id="5979581at2759"/>
<dbReference type="InterPro" id="IPR017441">
    <property type="entry name" value="Protein_kinase_ATP_BS"/>
</dbReference>
<protein>
    <recommendedName>
        <fullName evidence="1">non-specific serine/threonine protein kinase</fullName>
        <ecNumber evidence="1">2.7.11.1</ecNumber>
    </recommendedName>
</protein>
<dbReference type="SMART" id="SM00220">
    <property type="entry name" value="S_TKc"/>
    <property type="match status" value="1"/>
</dbReference>
<evidence type="ECO:0000313" key="12">
    <source>
        <dbReference type="Proteomes" id="UP000078237"/>
    </source>
</evidence>
<keyword evidence="4 9" id="KW-0547">Nucleotide-binding</keyword>
<dbReference type="GO" id="GO:0050684">
    <property type="term" value="P:regulation of mRNA processing"/>
    <property type="evidence" value="ECO:0007669"/>
    <property type="project" value="TreeGrafter"/>
</dbReference>
<dbReference type="GO" id="GO:0000245">
    <property type="term" value="P:spliceosomal complex assembly"/>
    <property type="evidence" value="ECO:0007669"/>
    <property type="project" value="TreeGrafter"/>
</dbReference>
<keyword evidence="5 11" id="KW-0418">Kinase</keyword>
<reference evidence="11 12" key="1">
    <citation type="journal article" date="2016" name="Genome Announc.">
        <title>Genome Sequence of Madurella mycetomatis mm55, Isolated from a Human Mycetoma Case in Sudan.</title>
        <authorList>
            <person name="Smit S."/>
            <person name="Derks M.F."/>
            <person name="Bervoets S."/>
            <person name="Fahal A."/>
            <person name="van Leeuwen W."/>
            <person name="van Belkum A."/>
            <person name="van de Sande W.W."/>
        </authorList>
    </citation>
    <scope>NUCLEOTIDE SEQUENCE [LARGE SCALE GENOMIC DNA]</scope>
    <source>
        <strain evidence="12">mm55</strain>
    </source>
</reference>
<keyword evidence="2" id="KW-0723">Serine/threonine-protein kinase</keyword>
<evidence type="ECO:0000256" key="1">
    <source>
        <dbReference type="ARBA" id="ARBA00012513"/>
    </source>
</evidence>
<dbReference type="SUPFAM" id="SSF56112">
    <property type="entry name" value="Protein kinase-like (PK-like)"/>
    <property type="match status" value="1"/>
</dbReference>
<keyword evidence="12" id="KW-1185">Reference proteome</keyword>
<dbReference type="PROSITE" id="PS00107">
    <property type="entry name" value="PROTEIN_KINASE_ATP"/>
    <property type="match status" value="1"/>
</dbReference>
<dbReference type="EMBL" id="LCTW02000213">
    <property type="protein sequence ID" value="KXX76395.1"/>
    <property type="molecule type" value="Genomic_DNA"/>
</dbReference>
<dbReference type="GO" id="GO:0004674">
    <property type="term" value="F:protein serine/threonine kinase activity"/>
    <property type="evidence" value="ECO:0007669"/>
    <property type="project" value="UniProtKB-KW"/>
</dbReference>
<comment type="caution">
    <text evidence="11">The sequence shown here is derived from an EMBL/GenBank/DDBJ whole genome shotgun (WGS) entry which is preliminary data.</text>
</comment>
<feature type="binding site" evidence="9">
    <location>
        <position position="68"/>
    </location>
    <ligand>
        <name>ATP</name>
        <dbReference type="ChEBI" id="CHEBI:30616"/>
    </ligand>
</feature>
<dbReference type="Gene3D" id="3.30.200.20">
    <property type="entry name" value="Phosphorylase Kinase, domain 1"/>
    <property type="match status" value="1"/>
</dbReference>
<evidence type="ECO:0000256" key="9">
    <source>
        <dbReference type="PROSITE-ProRule" id="PRU10141"/>
    </source>
</evidence>
<evidence type="ECO:0000256" key="2">
    <source>
        <dbReference type="ARBA" id="ARBA00022527"/>
    </source>
</evidence>
<dbReference type="Proteomes" id="UP000078237">
    <property type="component" value="Unassembled WGS sequence"/>
</dbReference>
<dbReference type="AlphaFoldDB" id="A0A175VYN4"/>
<dbReference type="InterPro" id="IPR000719">
    <property type="entry name" value="Prot_kinase_dom"/>
</dbReference>
<dbReference type="InterPro" id="IPR051334">
    <property type="entry name" value="SRPK"/>
</dbReference>
<evidence type="ECO:0000256" key="6">
    <source>
        <dbReference type="ARBA" id="ARBA00022840"/>
    </source>
</evidence>
<evidence type="ECO:0000256" key="4">
    <source>
        <dbReference type="ARBA" id="ARBA00022741"/>
    </source>
</evidence>
<evidence type="ECO:0000256" key="7">
    <source>
        <dbReference type="ARBA" id="ARBA00047899"/>
    </source>
</evidence>
<dbReference type="EC" id="2.7.11.1" evidence="1"/>
<dbReference type="GO" id="GO:0005524">
    <property type="term" value="F:ATP binding"/>
    <property type="evidence" value="ECO:0007669"/>
    <property type="project" value="UniProtKB-UniRule"/>
</dbReference>
<evidence type="ECO:0000313" key="11">
    <source>
        <dbReference type="EMBL" id="KXX76395.1"/>
    </source>
</evidence>
<dbReference type="Pfam" id="PF00069">
    <property type="entry name" value="Pkinase"/>
    <property type="match status" value="2"/>
</dbReference>
<accession>A0A175VYN4</accession>
<dbReference type="PANTHER" id="PTHR47634:SF9">
    <property type="entry name" value="PROTEIN KINASE DOMAIN-CONTAINING PROTEIN-RELATED"/>
    <property type="match status" value="1"/>
</dbReference>
<evidence type="ECO:0000256" key="5">
    <source>
        <dbReference type="ARBA" id="ARBA00022777"/>
    </source>
</evidence>
<gene>
    <name evidence="11" type="ORF">MMYC01_207303</name>
</gene>
<evidence type="ECO:0000256" key="8">
    <source>
        <dbReference type="ARBA" id="ARBA00048679"/>
    </source>
</evidence>
<dbReference type="InterPro" id="IPR011009">
    <property type="entry name" value="Kinase-like_dom_sf"/>
</dbReference>
<keyword evidence="3" id="KW-0808">Transferase</keyword>
<proteinExistence type="predicted"/>
<evidence type="ECO:0000256" key="3">
    <source>
        <dbReference type="ARBA" id="ARBA00022679"/>
    </source>
</evidence>
<dbReference type="VEuPathDB" id="FungiDB:MMYC01_207303"/>
<comment type="catalytic activity">
    <reaction evidence="7">
        <text>L-threonyl-[protein] + ATP = O-phospho-L-threonyl-[protein] + ADP + H(+)</text>
        <dbReference type="Rhea" id="RHEA:46608"/>
        <dbReference type="Rhea" id="RHEA-COMP:11060"/>
        <dbReference type="Rhea" id="RHEA-COMP:11605"/>
        <dbReference type="ChEBI" id="CHEBI:15378"/>
        <dbReference type="ChEBI" id="CHEBI:30013"/>
        <dbReference type="ChEBI" id="CHEBI:30616"/>
        <dbReference type="ChEBI" id="CHEBI:61977"/>
        <dbReference type="ChEBI" id="CHEBI:456216"/>
        <dbReference type="EC" id="2.7.11.1"/>
    </reaction>
</comment>
<organism evidence="11 12">
    <name type="scientific">Madurella mycetomatis</name>
    <dbReference type="NCBI Taxonomy" id="100816"/>
    <lineage>
        <taxon>Eukaryota</taxon>
        <taxon>Fungi</taxon>
        <taxon>Dikarya</taxon>
        <taxon>Ascomycota</taxon>
        <taxon>Pezizomycotina</taxon>
        <taxon>Sordariomycetes</taxon>
        <taxon>Sordariomycetidae</taxon>
        <taxon>Sordariales</taxon>
        <taxon>Sordariales incertae sedis</taxon>
        <taxon>Madurella</taxon>
    </lineage>
</organism>
<sequence>MPADKRIEYDWIDGVERVEKYEPGGYHPVMVDDLLHDHYRVVDELGFGGYSTIWLCRDIRMERYVAVKVGISGASLPRRESDILHELSTSKPTSRLANAVVEASDHVQNILDEFTVEGPNGSHPCYVVAPAQGNLREASFSRLFPVEVARALAAKLAMAVAFVHSHGYVHGDIHLRNVLVRLPSTFDELSIDQFRERYGEPETVPIRRADGEPLPPNVPPQAVLPLYLGKKAQEFTLADARGLILSDFGEAFAPAKEKRLGKDCNTPVSKKAPETLFEPGVPLSYPSDIWSLGAAIWEILGMKFIFSESETKDEIVAQQIDVLGIENFPLNWREQWERTSAEHIEAEGDIPRRPMGVRETWPPLEKAFDEFVQKYRRKREAFGVFGDEETRAILGLIQGMLKFRPEERLTIDQVLKSDWMVNWALPQLE</sequence>
<keyword evidence="6 9" id="KW-0067">ATP-binding</keyword>
<feature type="domain" description="Protein kinase" evidence="10">
    <location>
        <begin position="39"/>
        <end position="420"/>
    </location>
</feature>
<comment type="catalytic activity">
    <reaction evidence="8">
        <text>L-seryl-[protein] + ATP = O-phospho-L-seryl-[protein] + ADP + H(+)</text>
        <dbReference type="Rhea" id="RHEA:17989"/>
        <dbReference type="Rhea" id="RHEA-COMP:9863"/>
        <dbReference type="Rhea" id="RHEA-COMP:11604"/>
        <dbReference type="ChEBI" id="CHEBI:15378"/>
        <dbReference type="ChEBI" id="CHEBI:29999"/>
        <dbReference type="ChEBI" id="CHEBI:30616"/>
        <dbReference type="ChEBI" id="CHEBI:83421"/>
        <dbReference type="ChEBI" id="CHEBI:456216"/>
        <dbReference type="EC" id="2.7.11.1"/>
    </reaction>
</comment>
<dbReference type="PANTHER" id="PTHR47634">
    <property type="entry name" value="PROTEIN KINASE DOMAIN-CONTAINING PROTEIN-RELATED"/>
    <property type="match status" value="1"/>
</dbReference>
<dbReference type="STRING" id="100816.A0A175VYN4"/>
<name>A0A175VYN4_9PEZI</name>
<dbReference type="PROSITE" id="PS50011">
    <property type="entry name" value="PROTEIN_KINASE_DOM"/>
    <property type="match status" value="1"/>
</dbReference>
<dbReference type="Gene3D" id="1.10.510.10">
    <property type="entry name" value="Transferase(Phosphotransferase) domain 1"/>
    <property type="match status" value="1"/>
</dbReference>
<evidence type="ECO:0000259" key="10">
    <source>
        <dbReference type="PROSITE" id="PS50011"/>
    </source>
</evidence>